<keyword evidence="5" id="KW-1185">Reference proteome</keyword>
<reference evidence="4 5" key="1">
    <citation type="submission" date="2016-10" db="EMBL/GenBank/DDBJ databases">
        <authorList>
            <person name="de Groot N.N."/>
        </authorList>
    </citation>
    <scope>NUCLEOTIDE SEQUENCE [LARGE SCALE GENOMIC DNA]</scope>
    <source>
        <strain evidence="4 5">DSM 25294</strain>
    </source>
</reference>
<dbReference type="SUPFAM" id="SSF56784">
    <property type="entry name" value="HAD-like"/>
    <property type="match status" value="1"/>
</dbReference>
<dbReference type="InterPro" id="IPR051600">
    <property type="entry name" value="Beta-PGM-like"/>
</dbReference>
<sequence length="144" mass="14874">MCDLIDMVKAAGLTTCIVSGSGMDRIRRTLASTGLTGYFAERIFSGEEVPRGKPAPDLFLHAAGELGVAPADCMVIEDAPLGVQGAIAAGMRAFGFTRGSHLDGIRKTHGGRLSKAGAKAVFASTPELRQAVSREAGLDGAQAE</sequence>
<protein>
    <submittedName>
        <fullName evidence="4">Haloacid dehalogenase superfamily, subfamily IA, variant 3 with third motif having DD or ED</fullName>
    </submittedName>
</protein>
<name>A0A1G8RY74_9RHOB</name>
<dbReference type="InterPro" id="IPR006439">
    <property type="entry name" value="HAD-SF_hydro_IA"/>
</dbReference>
<dbReference type="PANTHER" id="PTHR46193:SF10">
    <property type="entry name" value="6-PHOSPHOGLUCONATE PHOSPHATASE"/>
    <property type="match status" value="1"/>
</dbReference>
<dbReference type="GO" id="GO:0003824">
    <property type="term" value="F:catalytic activity"/>
    <property type="evidence" value="ECO:0007669"/>
    <property type="project" value="UniProtKB-ARBA"/>
</dbReference>
<organism evidence="4 5">
    <name type="scientific">Aliiruegeria lutimaris</name>
    <dbReference type="NCBI Taxonomy" id="571298"/>
    <lineage>
        <taxon>Bacteria</taxon>
        <taxon>Pseudomonadati</taxon>
        <taxon>Pseudomonadota</taxon>
        <taxon>Alphaproteobacteria</taxon>
        <taxon>Rhodobacterales</taxon>
        <taxon>Roseobacteraceae</taxon>
        <taxon>Aliiruegeria</taxon>
    </lineage>
</organism>
<dbReference type="OrthoDB" id="9797743at2"/>
<gene>
    <name evidence="4" type="ORF">SAMN04488026_101414</name>
</gene>
<keyword evidence="2" id="KW-0479">Metal-binding</keyword>
<evidence type="ECO:0000313" key="4">
    <source>
        <dbReference type="EMBL" id="SDJ21944.1"/>
    </source>
</evidence>
<dbReference type="PANTHER" id="PTHR46193">
    <property type="entry name" value="6-PHOSPHOGLUCONATE PHOSPHATASE"/>
    <property type="match status" value="1"/>
</dbReference>
<dbReference type="AlphaFoldDB" id="A0A1G8RY74"/>
<dbReference type="GO" id="GO:0046872">
    <property type="term" value="F:metal ion binding"/>
    <property type="evidence" value="ECO:0007669"/>
    <property type="project" value="UniProtKB-KW"/>
</dbReference>
<accession>A0A1G8RY74</accession>
<dbReference type="EMBL" id="FNEK01000014">
    <property type="protein sequence ID" value="SDJ21944.1"/>
    <property type="molecule type" value="Genomic_DNA"/>
</dbReference>
<dbReference type="InterPro" id="IPR023214">
    <property type="entry name" value="HAD_sf"/>
</dbReference>
<dbReference type="NCBIfam" id="TIGR01509">
    <property type="entry name" value="HAD-SF-IA-v3"/>
    <property type="match status" value="1"/>
</dbReference>
<evidence type="ECO:0000256" key="1">
    <source>
        <dbReference type="ARBA" id="ARBA00006171"/>
    </source>
</evidence>
<keyword evidence="3" id="KW-0460">Magnesium</keyword>
<evidence type="ECO:0000313" key="5">
    <source>
        <dbReference type="Proteomes" id="UP000199382"/>
    </source>
</evidence>
<dbReference type="Proteomes" id="UP000199382">
    <property type="component" value="Unassembled WGS sequence"/>
</dbReference>
<evidence type="ECO:0000256" key="2">
    <source>
        <dbReference type="ARBA" id="ARBA00022723"/>
    </source>
</evidence>
<evidence type="ECO:0000256" key="3">
    <source>
        <dbReference type="ARBA" id="ARBA00022842"/>
    </source>
</evidence>
<dbReference type="InterPro" id="IPR036412">
    <property type="entry name" value="HAD-like_sf"/>
</dbReference>
<dbReference type="Pfam" id="PF00702">
    <property type="entry name" value="Hydrolase"/>
    <property type="match status" value="1"/>
</dbReference>
<dbReference type="STRING" id="571298.SAMN04488026_101414"/>
<comment type="similarity">
    <text evidence="1">Belongs to the HAD-like hydrolase superfamily. CbbY/CbbZ/Gph/YieH family.</text>
</comment>
<dbReference type="Gene3D" id="3.40.50.1000">
    <property type="entry name" value="HAD superfamily/HAD-like"/>
    <property type="match status" value="1"/>
</dbReference>
<proteinExistence type="inferred from homology"/>